<dbReference type="GO" id="GO:0005886">
    <property type="term" value="C:plasma membrane"/>
    <property type="evidence" value="ECO:0007669"/>
    <property type="project" value="UniProtKB-SubCell"/>
</dbReference>
<keyword evidence="12" id="KW-1185">Reference proteome</keyword>
<dbReference type="PANTHER" id="PTHR34390">
    <property type="entry name" value="UPF0442 PROTEIN YJJB-RELATED"/>
    <property type="match status" value="1"/>
</dbReference>
<accession>A0A3E3J3S1</accession>
<proteinExistence type="inferred from homology"/>
<dbReference type="Pfam" id="PF06738">
    <property type="entry name" value="ThrE"/>
    <property type="match status" value="1"/>
</dbReference>
<comment type="similarity">
    <text evidence="6">Belongs to the ThrE exporter (TC 2.A.79) family.</text>
</comment>
<organism evidence="11 13">
    <name type="scientific">Eisenbergiella massiliensis</name>
    <dbReference type="NCBI Taxonomy" id="1720294"/>
    <lineage>
        <taxon>Bacteria</taxon>
        <taxon>Bacillati</taxon>
        <taxon>Bacillota</taxon>
        <taxon>Clostridia</taxon>
        <taxon>Lachnospirales</taxon>
        <taxon>Lachnospiraceae</taxon>
        <taxon>Eisenbergiella</taxon>
    </lineage>
</organism>
<evidence type="ECO:0000256" key="6">
    <source>
        <dbReference type="ARBA" id="ARBA00034125"/>
    </source>
</evidence>
<keyword evidence="3 8" id="KW-0812">Transmembrane</keyword>
<dbReference type="Proteomes" id="UP000261166">
    <property type="component" value="Unassembled WGS sequence"/>
</dbReference>
<dbReference type="AlphaFoldDB" id="A0A3E3J3S1"/>
<evidence type="ECO:0000256" key="1">
    <source>
        <dbReference type="ARBA" id="ARBA00004651"/>
    </source>
</evidence>
<dbReference type="OrthoDB" id="9813917at2"/>
<protein>
    <submittedName>
        <fullName evidence="11">Threonine/serine exporter</fullName>
    </submittedName>
</protein>
<feature type="domain" description="Threonine/serine exporter-like N-terminal" evidence="9">
    <location>
        <begin position="32"/>
        <end position="270"/>
    </location>
</feature>
<feature type="region of interest" description="Disordered" evidence="7">
    <location>
        <begin position="1"/>
        <end position="20"/>
    </location>
</feature>
<name>A0A3E3J3S1_9FIRM</name>
<feature type="transmembrane region" description="Helical" evidence="8">
    <location>
        <begin position="253"/>
        <end position="274"/>
    </location>
</feature>
<evidence type="ECO:0000256" key="5">
    <source>
        <dbReference type="ARBA" id="ARBA00023136"/>
    </source>
</evidence>
<dbReference type="Proteomes" id="UP000260812">
    <property type="component" value="Unassembled WGS sequence"/>
</dbReference>
<comment type="caution">
    <text evidence="11">The sequence shown here is derived from an EMBL/GenBank/DDBJ whole genome shotgun (WGS) entry which is preliminary data.</text>
</comment>
<evidence type="ECO:0000313" key="13">
    <source>
        <dbReference type="Proteomes" id="UP000261166"/>
    </source>
</evidence>
<dbReference type="GeneID" id="86053020"/>
<evidence type="ECO:0000313" key="11">
    <source>
        <dbReference type="EMBL" id="RGE73965.1"/>
    </source>
</evidence>
<dbReference type="EMBL" id="QVLV01000002">
    <property type="protein sequence ID" value="RGE64192.1"/>
    <property type="molecule type" value="Genomic_DNA"/>
</dbReference>
<gene>
    <name evidence="11" type="ORF">DWY69_02420</name>
    <name evidence="10" type="ORF">DXC51_03720</name>
</gene>
<dbReference type="GO" id="GO:0015744">
    <property type="term" value="P:succinate transport"/>
    <property type="evidence" value="ECO:0007669"/>
    <property type="project" value="TreeGrafter"/>
</dbReference>
<evidence type="ECO:0000256" key="2">
    <source>
        <dbReference type="ARBA" id="ARBA00022475"/>
    </source>
</evidence>
<sequence>MEETATAVTSQKSQIPQKETAENTQRSLVLECAMQAGNILLQNGAEIFRVEETITRMCDHFGVESESAFILSNGIFITAGNEKESVYAQVRHIPVRGAQLDRVAAVNQLSREIVEGRYTIEEVREQLNQIENMPRKTKQMQILASAVGSACFCIMFGGSFRDSLGAFIAGFLLYVYVLELSQPRMSKIIGNIGGGALVTLLCIFMYKIHLGDALNHMIIGAIIPLVPGIPFTNGIRDIADGDYIAGAVRMLDAILVFLCIAVGVGVVITVYHRLTGGMLL</sequence>
<feature type="transmembrane region" description="Helical" evidence="8">
    <location>
        <begin position="164"/>
        <end position="181"/>
    </location>
</feature>
<dbReference type="InterPro" id="IPR010619">
    <property type="entry name" value="ThrE-like_N"/>
</dbReference>
<evidence type="ECO:0000256" key="8">
    <source>
        <dbReference type="SAM" id="Phobius"/>
    </source>
</evidence>
<dbReference type="InterPro" id="IPR050539">
    <property type="entry name" value="ThrE_Dicarb/AminoAcid_Exp"/>
</dbReference>
<evidence type="ECO:0000313" key="10">
    <source>
        <dbReference type="EMBL" id="RGE64192.1"/>
    </source>
</evidence>
<keyword evidence="4 8" id="KW-1133">Transmembrane helix</keyword>
<feature type="transmembrane region" description="Helical" evidence="8">
    <location>
        <begin position="142"/>
        <end position="158"/>
    </location>
</feature>
<dbReference type="PANTHER" id="PTHR34390:SF2">
    <property type="entry name" value="SUCCINATE TRANSPORTER SUBUNIT YJJP-RELATED"/>
    <property type="match status" value="1"/>
</dbReference>
<keyword evidence="5 8" id="KW-0472">Membrane</keyword>
<reference evidence="11 13" key="1">
    <citation type="submission" date="2018-08" db="EMBL/GenBank/DDBJ databases">
        <title>A genome reference for cultivated species of the human gut microbiota.</title>
        <authorList>
            <person name="Zou Y."/>
            <person name="Xue W."/>
            <person name="Luo G."/>
        </authorList>
    </citation>
    <scope>NUCLEOTIDE SEQUENCE [LARGE SCALE GENOMIC DNA]</scope>
    <source>
        <strain evidence="11 13">AF26-4BH</strain>
        <strain evidence="10">TF05-5AC</strain>
    </source>
</reference>
<comment type="subcellular location">
    <subcellularLocation>
        <location evidence="1">Cell membrane</location>
        <topology evidence="1">Multi-pass membrane protein</topology>
    </subcellularLocation>
</comment>
<evidence type="ECO:0000259" key="9">
    <source>
        <dbReference type="Pfam" id="PF06738"/>
    </source>
</evidence>
<feature type="transmembrane region" description="Helical" evidence="8">
    <location>
        <begin position="188"/>
        <end position="208"/>
    </location>
</feature>
<dbReference type="GO" id="GO:0022857">
    <property type="term" value="F:transmembrane transporter activity"/>
    <property type="evidence" value="ECO:0007669"/>
    <property type="project" value="InterPro"/>
</dbReference>
<dbReference type="RefSeq" id="WP_117530529.1">
    <property type="nucleotide sequence ID" value="NZ_CAMAZV010000132.1"/>
</dbReference>
<evidence type="ECO:0000256" key="4">
    <source>
        <dbReference type="ARBA" id="ARBA00022989"/>
    </source>
</evidence>
<dbReference type="EMBL" id="QVLU01000002">
    <property type="protein sequence ID" value="RGE73965.1"/>
    <property type="molecule type" value="Genomic_DNA"/>
</dbReference>
<evidence type="ECO:0000256" key="7">
    <source>
        <dbReference type="SAM" id="MobiDB-lite"/>
    </source>
</evidence>
<evidence type="ECO:0000256" key="3">
    <source>
        <dbReference type="ARBA" id="ARBA00022692"/>
    </source>
</evidence>
<evidence type="ECO:0000313" key="12">
    <source>
        <dbReference type="Proteomes" id="UP000260812"/>
    </source>
</evidence>
<keyword evidence="2" id="KW-1003">Cell membrane</keyword>
<feature type="transmembrane region" description="Helical" evidence="8">
    <location>
        <begin position="214"/>
        <end position="232"/>
    </location>
</feature>